<dbReference type="PANTHER" id="PTHR44590">
    <property type="entry name" value="CARBOXYLIC ESTER HYDROLASE-RELATED"/>
    <property type="match status" value="1"/>
</dbReference>
<feature type="domain" description="Carboxylesterase type B" evidence="1">
    <location>
        <begin position="31"/>
        <end position="72"/>
    </location>
</feature>
<dbReference type="InterPro" id="IPR029058">
    <property type="entry name" value="AB_hydrolase_fold"/>
</dbReference>
<evidence type="ECO:0000259" key="1">
    <source>
        <dbReference type="Pfam" id="PF00135"/>
    </source>
</evidence>
<dbReference type="PANTHER" id="PTHR44590:SF3">
    <property type="entry name" value="CARBOXYLESTERASE TYPE B DOMAIN-CONTAINING PROTEIN"/>
    <property type="match status" value="1"/>
</dbReference>
<dbReference type="Pfam" id="PF00135">
    <property type="entry name" value="COesterase"/>
    <property type="match status" value="1"/>
</dbReference>
<evidence type="ECO:0000313" key="2">
    <source>
        <dbReference type="EMBL" id="VDK59750.1"/>
    </source>
</evidence>
<accession>A0A3P6RXJ2</accession>
<sequence>MEIRTRARISSLTLAKGVSFGKKRDNPNNCKVKTNYGMIEGRRYTTADGFQMDAFLGVPYAQPPVGELRFETQSWLAPVQVFCAASSRVSQAIDERYGTFPKTALAHQDDHHHRSG</sequence>
<dbReference type="Gene3D" id="3.40.50.1820">
    <property type="entry name" value="alpha/beta hydrolase"/>
    <property type="match status" value="1"/>
</dbReference>
<dbReference type="OrthoDB" id="19653at2759"/>
<keyword evidence="3" id="KW-1185">Reference proteome</keyword>
<name>A0A3P6RXJ2_CYLGO</name>
<protein>
    <recommendedName>
        <fullName evidence="1">Carboxylesterase type B domain-containing protein</fullName>
    </recommendedName>
</protein>
<organism evidence="2 3">
    <name type="scientific">Cylicostephanus goldi</name>
    <name type="common">Nematode worm</name>
    <dbReference type="NCBI Taxonomy" id="71465"/>
    <lineage>
        <taxon>Eukaryota</taxon>
        <taxon>Metazoa</taxon>
        <taxon>Ecdysozoa</taxon>
        <taxon>Nematoda</taxon>
        <taxon>Chromadorea</taxon>
        <taxon>Rhabditida</taxon>
        <taxon>Rhabditina</taxon>
        <taxon>Rhabditomorpha</taxon>
        <taxon>Strongyloidea</taxon>
        <taxon>Strongylidae</taxon>
        <taxon>Cylicostephanus</taxon>
    </lineage>
</organism>
<gene>
    <name evidence="2" type="ORF">CGOC_LOCUS4775</name>
</gene>
<evidence type="ECO:0000313" key="3">
    <source>
        <dbReference type="Proteomes" id="UP000271889"/>
    </source>
</evidence>
<dbReference type="AlphaFoldDB" id="A0A3P6RXJ2"/>
<proteinExistence type="predicted"/>
<dbReference type="SUPFAM" id="SSF53474">
    <property type="entry name" value="alpha/beta-Hydrolases"/>
    <property type="match status" value="1"/>
</dbReference>
<dbReference type="InterPro" id="IPR002018">
    <property type="entry name" value="CarbesteraseB"/>
</dbReference>
<dbReference type="Proteomes" id="UP000271889">
    <property type="component" value="Unassembled WGS sequence"/>
</dbReference>
<dbReference type="EMBL" id="UYRV01013648">
    <property type="protein sequence ID" value="VDK59750.1"/>
    <property type="molecule type" value="Genomic_DNA"/>
</dbReference>
<reference evidence="2 3" key="1">
    <citation type="submission" date="2018-11" db="EMBL/GenBank/DDBJ databases">
        <authorList>
            <consortium name="Pathogen Informatics"/>
        </authorList>
    </citation>
    <scope>NUCLEOTIDE SEQUENCE [LARGE SCALE GENOMIC DNA]</scope>
</reference>